<evidence type="ECO:0000256" key="2">
    <source>
        <dbReference type="ARBA" id="ARBA00008779"/>
    </source>
</evidence>
<dbReference type="STRING" id="75743.A0A401NIV3"/>
<dbReference type="OMA" id="AVIWHIS"/>
<evidence type="ECO:0000259" key="8">
    <source>
        <dbReference type="Pfam" id="PF00884"/>
    </source>
</evidence>
<dbReference type="AlphaFoldDB" id="A0A401NIV3"/>
<organism evidence="9 10">
    <name type="scientific">Scyliorhinus torazame</name>
    <name type="common">Cloudy catshark</name>
    <name type="synonym">Catulus torazame</name>
    <dbReference type="NCBI Taxonomy" id="75743"/>
    <lineage>
        <taxon>Eukaryota</taxon>
        <taxon>Metazoa</taxon>
        <taxon>Chordata</taxon>
        <taxon>Craniata</taxon>
        <taxon>Vertebrata</taxon>
        <taxon>Chondrichthyes</taxon>
        <taxon>Elasmobranchii</taxon>
        <taxon>Galeomorphii</taxon>
        <taxon>Galeoidea</taxon>
        <taxon>Carcharhiniformes</taxon>
        <taxon>Scyliorhinidae</taxon>
        <taxon>Scyliorhinus</taxon>
    </lineage>
</organism>
<proteinExistence type="inferred from homology"/>
<dbReference type="InterPro" id="IPR000917">
    <property type="entry name" value="Sulfatase_N"/>
</dbReference>
<comment type="similarity">
    <text evidence="2">Belongs to the sulfatase family.</text>
</comment>
<keyword evidence="10" id="KW-1185">Reference proteome</keyword>
<dbReference type="PANTHER" id="PTHR10342">
    <property type="entry name" value="ARYLSULFATASE"/>
    <property type="match status" value="1"/>
</dbReference>
<gene>
    <name evidence="9" type="ORF">scyTo_0011193</name>
</gene>
<evidence type="ECO:0000256" key="4">
    <source>
        <dbReference type="ARBA" id="ARBA00022801"/>
    </source>
</evidence>
<dbReference type="SUPFAM" id="SSF53649">
    <property type="entry name" value="Alkaline phosphatase-like"/>
    <property type="match status" value="1"/>
</dbReference>
<keyword evidence="7" id="KW-0732">Signal</keyword>
<dbReference type="PANTHER" id="PTHR10342:SF274">
    <property type="entry name" value="ARYLSULFATASE B"/>
    <property type="match status" value="1"/>
</dbReference>
<evidence type="ECO:0000256" key="6">
    <source>
        <dbReference type="ARBA" id="ARBA00023180"/>
    </source>
</evidence>
<dbReference type="PROSITE" id="PS00523">
    <property type="entry name" value="SULFATASE_1"/>
    <property type="match status" value="1"/>
</dbReference>
<evidence type="ECO:0000256" key="7">
    <source>
        <dbReference type="SAM" id="SignalP"/>
    </source>
</evidence>
<dbReference type="GO" id="GO:0008484">
    <property type="term" value="F:sulfuric ester hydrolase activity"/>
    <property type="evidence" value="ECO:0007669"/>
    <property type="project" value="InterPro"/>
</dbReference>
<comment type="cofactor">
    <cofactor evidence="1">
        <name>Ca(2+)</name>
        <dbReference type="ChEBI" id="CHEBI:29108"/>
    </cofactor>
</comment>
<dbReference type="Gene3D" id="3.40.720.10">
    <property type="entry name" value="Alkaline Phosphatase, subunit A"/>
    <property type="match status" value="2"/>
</dbReference>
<accession>A0A401NIV3</accession>
<evidence type="ECO:0000256" key="5">
    <source>
        <dbReference type="ARBA" id="ARBA00022837"/>
    </source>
</evidence>
<evidence type="ECO:0000256" key="1">
    <source>
        <dbReference type="ARBA" id="ARBA00001913"/>
    </source>
</evidence>
<dbReference type="OrthoDB" id="103349at2759"/>
<protein>
    <recommendedName>
        <fullName evidence="8">Sulfatase N-terminal domain-containing protein</fullName>
    </recommendedName>
</protein>
<feature type="signal peptide" evidence="7">
    <location>
        <begin position="1"/>
        <end position="21"/>
    </location>
</feature>
<evidence type="ECO:0000313" key="9">
    <source>
        <dbReference type="EMBL" id="GCB60787.1"/>
    </source>
</evidence>
<dbReference type="CDD" id="cd16029">
    <property type="entry name" value="4-S"/>
    <property type="match status" value="1"/>
</dbReference>
<comment type="caution">
    <text evidence="9">The sequence shown here is derived from an EMBL/GenBank/DDBJ whole genome shotgun (WGS) entry which is preliminary data.</text>
</comment>
<dbReference type="InterPro" id="IPR024607">
    <property type="entry name" value="Sulfatase_CS"/>
</dbReference>
<dbReference type="EMBL" id="BFAA01005007">
    <property type="protein sequence ID" value="GCB60787.1"/>
    <property type="molecule type" value="Genomic_DNA"/>
</dbReference>
<keyword evidence="6" id="KW-0325">Glycoprotein</keyword>
<feature type="chain" id="PRO_5018986481" description="Sulfatase N-terminal domain-containing protein" evidence="7">
    <location>
        <begin position="22"/>
        <end position="364"/>
    </location>
</feature>
<evidence type="ECO:0000256" key="3">
    <source>
        <dbReference type="ARBA" id="ARBA00022723"/>
    </source>
</evidence>
<dbReference type="GO" id="GO:0046872">
    <property type="term" value="F:metal ion binding"/>
    <property type="evidence" value="ECO:0007669"/>
    <property type="project" value="UniProtKB-KW"/>
</dbReference>
<dbReference type="PROSITE" id="PS00149">
    <property type="entry name" value="SULFATASE_2"/>
    <property type="match status" value="1"/>
</dbReference>
<reference evidence="9 10" key="1">
    <citation type="journal article" date="2018" name="Nat. Ecol. Evol.">
        <title>Shark genomes provide insights into elasmobranch evolution and the origin of vertebrates.</title>
        <authorList>
            <person name="Hara Y"/>
            <person name="Yamaguchi K"/>
            <person name="Onimaru K"/>
            <person name="Kadota M"/>
            <person name="Koyanagi M"/>
            <person name="Keeley SD"/>
            <person name="Tatsumi K"/>
            <person name="Tanaka K"/>
            <person name="Motone F"/>
            <person name="Kageyama Y"/>
            <person name="Nozu R"/>
            <person name="Adachi N"/>
            <person name="Nishimura O"/>
            <person name="Nakagawa R"/>
            <person name="Tanegashima C"/>
            <person name="Kiyatake I"/>
            <person name="Matsumoto R"/>
            <person name="Murakumo K"/>
            <person name="Nishida K"/>
            <person name="Terakita A"/>
            <person name="Kuratani S"/>
            <person name="Sato K"/>
            <person name="Hyodo S Kuraku.S."/>
        </authorList>
    </citation>
    <scope>NUCLEOTIDE SEQUENCE [LARGE SCALE GENOMIC DNA]</scope>
</reference>
<dbReference type="Proteomes" id="UP000288216">
    <property type="component" value="Unassembled WGS sequence"/>
</dbReference>
<keyword evidence="4" id="KW-0378">Hydrolase</keyword>
<dbReference type="InterPro" id="IPR017850">
    <property type="entry name" value="Alkaline_phosphatase_core_sf"/>
</dbReference>
<feature type="domain" description="Sulfatase N-terminal" evidence="8">
    <location>
        <begin position="24"/>
        <end position="210"/>
    </location>
</feature>
<keyword evidence="5" id="KW-0106">Calcium</keyword>
<dbReference type="InterPro" id="IPR047115">
    <property type="entry name" value="ARSB"/>
</dbReference>
<evidence type="ECO:0000313" key="10">
    <source>
        <dbReference type="Proteomes" id="UP000288216"/>
    </source>
</evidence>
<sequence>MRLRSALRWLCFAILFPITEASQPHLVFILADDYGWNDIGYHGSQIRTPVLDKLSAQGVRLENYYVQPLCTPSRSQLLTGRYQIHTGLQHEIIWPCQPYCLPLDEKLLPQLLKEAGYSTHMVGKWHLGMYKKECLPTQRGFDSYFGYLLGSEDYYTHDRCYYIAPLNVTRCALDLRNGEQAAPGYTDKYSTHLFTQKAIELLSQHDSAQLLLCFILLTDNGGQTLGGGNNWPLRGRKWTLWEGGVRGVAFVTSPLLKQTGKVNRELIHISDWLPTLVSLAKGSTHGTKPLDGFDMWKTISEGHPSPRTELLHNIDPLFVDNSPCMLEQQEPNQVNAFTSMNSSAHYFTYLVAGMMIALSNSCEL</sequence>
<name>A0A401NIV3_SCYTO</name>
<keyword evidence="3" id="KW-0479">Metal-binding</keyword>
<dbReference type="Pfam" id="PF00884">
    <property type="entry name" value="Sulfatase"/>
    <property type="match status" value="1"/>
</dbReference>